<dbReference type="OrthoDB" id="2362063at2759"/>
<name>A0A9N9PMY5_9GLOM</name>
<comment type="caution">
    <text evidence="1">The sequence shown here is derived from an EMBL/GenBank/DDBJ whole genome shotgun (WGS) entry which is preliminary data.</text>
</comment>
<dbReference type="EMBL" id="CAJVQA010079427">
    <property type="protein sequence ID" value="CAG8836726.1"/>
    <property type="molecule type" value="Genomic_DNA"/>
</dbReference>
<reference evidence="1" key="1">
    <citation type="submission" date="2021-06" db="EMBL/GenBank/DDBJ databases">
        <authorList>
            <person name="Kallberg Y."/>
            <person name="Tangrot J."/>
            <person name="Rosling A."/>
        </authorList>
    </citation>
    <scope>NUCLEOTIDE SEQUENCE</scope>
    <source>
        <strain evidence="1">FL966</strain>
    </source>
</reference>
<evidence type="ECO:0000313" key="1">
    <source>
        <dbReference type="EMBL" id="CAG8836726.1"/>
    </source>
</evidence>
<protein>
    <submittedName>
        <fullName evidence="1">10870_t:CDS:1</fullName>
    </submittedName>
</protein>
<evidence type="ECO:0000313" key="2">
    <source>
        <dbReference type="Proteomes" id="UP000789759"/>
    </source>
</evidence>
<dbReference type="Proteomes" id="UP000789759">
    <property type="component" value="Unassembled WGS sequence"/>
</dbReference>
<dbReference type="AlphaFoldDB" id="A0A9N9PMY5"/>
<feature type="non-terminal residue" evidence="1">
    <location>
        <position position="116"/>
    </location>
</feature>
<feature type="non-terminal residue" evidence="1">
    <location>
        <position position="1"/>
    </location>
</feature>
<organism evidence="1 2">
    <name type="scientific">Cetraspora pellucida</name>
    <dbReference type="NCBI Taxonomy" id="1433469"/>
    <lineage>
        <taxon>Eukaryota</taxon>
        <taxon>Fungi</taxon>
        <taxon>Fungi incertae sedis</taxon>
        <taxon>Mucoromycota</taxon>
        <taxon>Glomeromycotina</taxon>
        <taxon>Glomeromycetes</taxon>
        <taxon>Diversisporales</taxon>
        <taxon>Gigasporaceae</taxon>
        <taxon>Cetraspora</taxon>
    </lineage>
</organism>
<sequence>PEDIYQEFLSEEYAEFMHLITRFHVQDPLANAFIRFFNKYSNRDDHLLPSTLQSGWAFIEDLNLPNFGWRKETIFKYEGLEYMLEFRTVLDGIHQLLINKSITEEFIFKYKSSFDN</sequence>
<gene>
    <name evidence="1" type="ORF">CPELLU_LOCUS21435</name>
</gene>
<proteinExistence type="predicted"/>
<accession>A0A9N9PMY5</accession>
<keyword evidence="2" id="KW-1185">Reference proteome</keyword>